<accession>A0AAV6MYL0</accession>
<reference evidence="1 2" key="1">
    <citation type="journal article" date="2021" name="Hortic Res">
        <title>The domestication of Cucurbita argyrosperma as revealed by the genome of its wild relative.</title>
        <authorList>
            <person name="Barrera-Redondo J."/>
            <person name="Sanchez-de la Vega G."/>
            <person name="Aguirre-Liguori J.A."/>
            <person name="Castellanos-Morales G."/>
            <person name="Gutierrez-Guerrero Y.T."/>
            <person name="Aguirre-Dugua X."/>
            <person name="Aguirre-Planter E."/>
            <person name="Tenaillon M.I."/>
            <person name="Lira-Saade R."/>
            <person name="Eguiarte L.E."/>
        </authorList>
    </citation>
    <scope>NUCLEOTIDE SEQUENCE [LARGE SCALE GENOMIC DNA]</scope>
    <source>
        <strain evidence="1">JBR-2021</strain>
    </source>
</reference>
<gene>
    <name evidence="1" type="ORF">SDJN03_17438</name>
</gene>
<evidence type="ECO:0000313" key="1">
    <source>
        <dbReference type="EMBL" id="KAG6588873.1"/>
    </source>
</evidence>
<dbReference type="EMBL" id="JAGKQH010000011">
    <property type="protein sequence ID" value="KAG6588873.1"/>
    <property type="molecule type" value="Genomic_DNA"/>
</dbReference>
<comment type="caution">
    <text evidence="1">The sequence shown here is derived from an EMBL/GenBank/DDBJ whole genome shotgun (WGS) entry which is preliminary data.</text>
</comment>
<dbReference type="AlphaFoldDB" id="A0AAV6MYL0"/>
<name>A0AAV6MYL0_9ROSI</name>
<sequence>MLPRTFSPTGWKTSGGVPVRMLALKGGGLRDFILRWVWIATVDVPISSFSISAGRVVPLLYQAVAYYYHGLILDKGSNRHAMSVLCAVCCFLAAEGLLPESKKASRHQVGCFHSSQVEQLLL</sequence>
<evidence type="ECO:0000313" key="2">
    <source>
        <dbReference type="Proteomes" id="UP000685013"/>
    </source>
</evidence>
<keyword evidence="2" id="KW-1185">Reference proteome</keyword>
<proteinExistence type="predicted"/>
<feature type="non-terminal residue" evidence="1">
    <location>
        <position position="1"/>
    </location>
</feature>
<protein>
    <submittedName>
        <fullName evidence="1">Uncharacterized protein</fullName>
    </submittedName>
</protein>
<dbReference type="Proteomes" id="UP000685013">
    <property type="component" value="Chromosome 11"/>
</dbReference>
<organism evidence="1 2">
    <name type="scientific">Cucurbita argyrosperma subsp. sororia</name>
    <dbReference type="NCBI Taxonomy" id="37648"/>
    <lineage>
        <taxon>Eukaryota</taxon>
        <taxon>Viridiplantae</taxon>
        <taxon>Streptophyta</taxon>
        <taxon>Embryophyta</taxon>
        <taxon>Tracheophyta</taxon>
        <taxon>Spermatophyta</taxon>
        <taxon>Magnoliopsida</taxon>
        <taxon>eudicotyledons</taxon>
        <taxon>Gunneridae</taxon>
        <taxon>Pentapetalae</taxon>
        <taxon>rosids</taxon>
        <taxon>fabids</taxon>
        <taxon>Cucurbitales</taxon>
        <taxon>Cucurbitaceae</taxon>
        <taxon>Cucurbiteae</taxon>
        <taxon>Cucurbita</taxon>
    </lineage>
</organism>